<gene>
    <name evidence="2" type="ORF">JET14_12110</name>
</gene>
<keyword evidence="1" id="KW-0472">Membrane</keyword>
<organism evidence="2 3">
    <name type="scientific">Martelella lutilitoris</name>
    <dbReference type="NCBI Taxonomy" id="2583532"/>
    <lineage>
        <taxon>Bacteria</taxon>
        <taxon>Pseudomonadati</taxon>
        <taxon>Pseudomonadota</taxon>
        <taxon>Alphaproteobacteria</taxon>
        <taxon>Hyphomicrobiales</taxon>
        <taxon>Aurantimonadaceae</taxon>
        <taxon>Martelella</taxon>
    </lineage>
</organism>
<proteinExistence type="predicted"/>
<sequence length="48" mass="5417">MNSVPIIETLLDLLREACALIVLVAFILVFSIWFERLAEIVLQVRSAS</sequence>
<dbReference type="AlphaFoldDB" id="A0A7T7HH40"/>
<evidence type="ECO:0000256" key="1">
    <source>
        <dbReference type="SAM" id="Phobius"/>
    </source>
</evidence>
<reference evidence="2 3" key="1">
    <citation type="submission" date="2020-12" db="EMBL/GenBank/DDBJ databases">
        <authorList>
            <person name="Zheng R.K."/>
            <person name="Sun C.M."/>
        </authorList>
    </citation>
    <scope>NUCLEOTIDE SEQUENCE [LARGE SCALE GENOMIC DNA]</scope>
    <source>
        <strain evidence="2 3">ZRK001</strain>
    </source>
</reference>
<dbReference type="RefSeq" id="WP_200333809.1">
    <property type="nucleotide sequence ID" value="NZ_CP066786.1"/>
</dbReference>
<feature type="transmembrane region" description="Helical" evidence="1">
    <location>
        <begin position="13"/>
        <end position="34"/>
    </location>
</feature>
<evidence type="ECO:0000313" key="3">
    <source>
        <dbReference type="Proteomes" id="UP000596083"/>
    </source>
</evidence>
<keyword evidence="1" id="KW-0812">Transmembrane</keyword>
<keyword evidence="1" id="KW-1133">Transmembrane helix</keyword>
<dbReference type="KEGG" id="mlut:JET14_12110"/>
<name>A0A7T7HH40_9HYPH</name>
<dbReference type="Proteomes" id="UP000596083">
    <property type="component" value="Chromosome"/>
</dbReference>
<evidence type="ECO:0000313" key="2">
    <source>
        <dbReference type="EMBL" id="QQM29081.1"/>
    </source>
</evidence>
<dbReference type="EMBL" id="CP066786">
    <property type="protein sequence ID" value="QQM29081.1"/>
    <property type="molecule type" value="Genomic_DNA"/>
</dbReference>
<accession>A0A7T7HH40</accession>
<protein>
    <submittedName>
        <fullName evidence="2">Uncharacterized protein</fullName>
    </submittedName>
</protein>